<keyword evidence="3" id="KW-0808">Transferase</keyword>
<comment type="caution">
    <text evidence="3">The sequence shown here is derived from an EMBL/GenBank/DDBJ whole genome shotgun (WGS) entry which is preliminary data.</text>
</comment>
<gene>
    <name evidence="3" type="ORF">E1294_38745</name>
</gene>
<sequence length="426" mass="48001">MVLRCLLRGAALPAIADVAGRPAPFRGPACRGPRRGHHRLQSGRLRRLRTQRPARREGPGDRRGAGRLHPLQLLGHARARCRRRHSATAHRGRGLAPGRDSARHAGRGRLLVAAGTRRDLGQFQLQRGPRRRGRANLLAPPRTVRRLRGGRPLQPALLRAPAGGITHHITLWERPVDPVTTDDLLLLGDEELKLYAPVEHEANFQYQEIFEDECYDQFSLPEEPTIVDVGANIGLFTVFAKRQWPTASILAFEPVPRTADYLCRNIELHGLSGVRVVQEAIGERVEDASFVHYPNMPGNSTRYPEDKELQVSVVRKRHPDWDVTAQYEPEHLTVPVRRLESHLVGLAHVDLLKVDVEGAELEVLRGIADDQWDRIDNVVMEVQDLHGRMAEIKELLEARGFRCEIQPSPMVYPEILTYLLLAQRGS</sequence>
<dbReference type="Pfam" id="PF05050">
    <property type="entry name" value="Methyltransf_21"/>
    <property type="match status" value="1"/>
</dbReference>
<dbReference type="InterPro" id="IPR052514">
    <property type="entry name" value="SAM-dependent_MTase"/>
</dbReference>
<dbReference type="PANTHER" id="PTHR34203">
    <property type="entry name" value="METHYLTRANSFERASE, FKBM FAMILY PROTEIN"/>
    <property type="match status" value="1"/>
</dbReference>
<evidence type="ECO:0000256" key="1">
    <source>
        <dbReference type="SAM" id="MobiDB-lite"/>
    </source>
</evidence>
<accession>A0A4R4W647</accession>
<dbReference type="SUPFAM" id="SSF53335">
    <property type="entry name" value="S-adenosyl-L-methionine-dependent methyltransferases"/>
    <property type="match status" value="1"/>
</dbReference>
<evidence type="ECO:0000313" key="3">
    <source>
        <dbReference type="EMBL" id="TDD14062.1"/>
    </source>
</evidence>
<feature type="compositionally biased region" description="Basic and acidic residues" evidence="1">
    <location>
        <begin position="54"/>
        <end position="64"/>
    </location>
</feature>
<feature type="region of interest" description="Disordered" evidence="1">
    <location>
        <begin position="82"/>
        <end position="105"/>
    </location>
</feature>
<dbReference type="EMBL" id="SMKP01000157">
    <property type="protein sequence ID" value="TDD14062.1"/>
    <property type="molecule type" value="Genomic_DNA"/>
</dbReference>
<name>A0A4R4W647_9ACTN</name>
<keyword evidence="3" id="KW-0489">Methyltransferase</keyword>
<evidence type="ECO:0000313" key="4">
    <source>
        <dbReference type="Proteomes" id="UP000294543"/>
    </source>
</evidence>
<feature type="compositionally biased region" description="Basic residues" evidence="1">
    <location>
        <begin position="82"/>
        <end position="93"/>
    </location>
</feature>
<dbReference type="Proteomes" id="UP000294543">
    <property type="component" value="Unassembled WGS sequence"/>
</dbReference>
<feature type="domain" description="Methyltransferase FkbM" evidence="2">
    <location>
        <begin position="228"/>
        <end position="403"/>
    </location>
</feature>
<protein>
    <submittedName>
        <fullName evidence="3">FkbM family methyltransferase</fullName>
    </submittedName>
</protein>
<dbReference type="GO" id="GO:0008168">
    <property type="term" value="F:methyltransferase activity"/>
    <property type="evidence" value="ECO:0007669"/>
    <property type="project" value="UniProtKB-KW"/>
</dbReference>
<dbReference type="InterPro" id="IPR006342">
    <property type="entry name" value="FkbM_mtfrase"/>
</dbReference>
<feature type="compositionally biased region" description="Basic residues" evidence="1">
    <location>
        <begin position="32"/>
        <end position="53"/>
    </location>
</feature>
<reference evidence="3 4" key="1">
    <citation type="submission" date="2019-03" db="EMBL/GenBank/DDBJ databases">
        <title>Draft genome sequences of novel Actinobacteria.</title>
        <authorList>
            <person name="Sahin N."/>
            <person name="Ay H."/>
            <person name="Saygin H."/>
        </authorList>
    </citation>
    <scope>NUCLEOTIDE SEQUENCE [LARGE SCALE GENOMIC DNA]</scope>
    <source>
        <strain evidence="3 4">KC712</strain>
    </source>
</reference>
<proteinExistence type="predicted"/>
<dbReference type="OrthoDB" id="424472at2"/>
<evidence type="ECO:0000259" key="2">
    <source>
        <dbReference type="Pfam" id="PF05050"/>
    </source>
</evidence>
<dbReference type="AlphaFoldDB" id="A0A4R4W647"/>
<dbReference type="GO" id="GO:0032259">
    <property type="term" value="P:methylation"/>
    <property type="evidence" value="ECO:0007669"/>
    <property type="project" value="UniProtKB-KW"/>
</dbReference>
<dbReference type="Gene3D" id="3.40.50.150">
    <property type="entry name" value="Vaccinia Virus protein VP39"/>
    <property type="match status" value="1"/>
</dbReference>
<keyword evidence="4" id="KW-1185">Reference proteome</keyword>
<feature type="region of interest" description="Disordered" evidence="1">
    <location>
        <begin position="26"/>
        <end position="67"/>
    </location>
</feature>
<dbReference type="PANTHER" id="PTHR34203:SF13">
    <property type="entry name" value="EXPRESSED PROTEIN"/>
    <property type="match status" value="1"/>
</dbReference>
<organism evidence="3 4">
    <name type="scientific">Nonomuraea diastatica</name>
    <dbReference type="NCBI Taxonomy" id="1848329"/>
    <lineage>
        <taxon>Bacteria</taxon>
        <taxon>Bacillati</taxon>
        <taxon>Actinomycetota</taxon>
        <taxon>Actinomycetes</taxon>
        <taxon>Streptosporangiales</taxon>
        <taxon>Streptosporangiaceae</taxon>
        <taxon>Nonomuraea</taxon>
    </lineage>
</organism>
<dbReference type="NCBIfam" id="TIGR01444">
    <property type="entry name" value="fkbM_fam"/>
    <property type="match status" value="1"/>
</dbReference>
<dbReference type="InterPro" id="IPR029063">
    <property type="entry name" value="SAM-dependent_MTases_sf"/>
</dbReference>